<dbReference type="Proteomes" id="UP000732399">
    <property type="component" value="Unassembled WGS sequence"/>
</dbReference>
<dbReference type="EC" id="2.1.1.72" evidence="2"/>
<evidence type="ECO:0000313" key="8">
    <source>
        <dbReference type="EMBL" id="NJR79906.1"/>
    </source>
</evidence>
<dbReference type="PROSITE" id="PS00092">
    <property type="entry name" value="N6_MTASE"/>
    <property type="match status" value="1"/>
</dbReference>
<keyword evidence="4" id="KW-0808">Transferase</keyword>
<name>A0ABX1CRI9_9SPHN</name>
<dbReference type="PRINTS" id="PR00506">
    <property type="entry name" value="D21N6MTFRASE"/>
</dbReference>
<evidence type="ECO:0000256" key="4">
    <source>
        <dbReference type="ARBA" id="ARBA00022679"/>
    </source>
</evidence>
<keyword evidence="9" id="KW-1185">Reference proteome</keyword>
<evidence type="ECO:0000256" key="5">
    <source>
        <dbReference type="ARBA" id="ARBA00022691"/>
    </source>
</evidence>
<comment type="catalytic activity">
    <reaction evidence="6">
        <text>a 2'-deoxyadenosine in DNA + S-adenosyl-L-methionine = an N(6)-methyl-2'-deoxyadenosine in DNA + S-adenosyl-L-homocysteine + H(+)</text>
        <dbReference type="Rhea" id="RHEA:15197"/>
        <dbReference type="Rhea" id="RHEA-COMP:12418"/>
        <dbReference type="Rhea" id="RHEA-COMP:12419"/>
        <dbReference type="ChEBI" id="CHEBI:15378"/>
        <dbReference type="ChEBI" id="CHEBI:57856"/>
        <dbReference type="ChEBI" id="CHEBI:59789"/>
        <dbReference type="ChEBI" id="CHEBI:90615"/>
        <dbReference type="ChEBI" id="CHEBI:90616"/>
        <dbReference type="EC" id="2.1.1.72"/>
    </reaction>
</comment>
<dbReference type="InterPro" id="IPR002052">
    <property type="entry name" value="DNA_methylase_N6_adenine_CS"/>
</dbReference>
<evidence type="ECO:0000256" key="1">
    <source>
        <dbReference type="ARBA" id="ARBA00006594"/>
    </source>
</evidence>
<proteinExistence type="inferred from homology"/>
<sequence>MLIKGDNLLALKALEQDYAGKVKCIYIDPPFNTGAAFEHYDDGVEHSLWLSLMRQRLELLRNLLTLDGAIFVHLDDNEADYCRVLMDETFGRGNFISRLTVEARAPSAFSTVNPGVFKASEYILWYARERAEFRENSGRVKREPDYAYSKWLSNPEAPPRDWRFQNLADVYALVPSGRSKHPRSVLEKFNNYIIENASRVCRLASISDSGAGQAIVELKRESLRTPGVVHHMRRADGLDDVYVLDGQQLIFYGKNVVEIDGEKTASRLLTNIWTDIAWEGIANEGGVRFPKGKKPERLIRRCLELTTGPGDLVLDSFAGSGTTGAVAHKMGRRWIMVEIGDHADTHIVPRLTKVIDGEDQGGVTKAVGWDGGGGFRYYTLAPSLLERDAYDNWVIAPEYNGPMLAQAMCKHLGFTYDPAQLSIGVQKGPPIGVQKGPPSSSSVTGMGVAPFALVAA</sequence>
<feature type="domain" description="DNA methylase N-4/N-6" evidence="7">
    <location>
        <begin position="22"/>
        <end position="342"/>
    </location>
</feature>
<dbReference type="InterPro" id="IPR002941">
    <property type="entry name" value="DNA_methylase_N4/N6"/>
</dbReference>
<comment type="similarity">
    <text evidence="1">Belongs to the N(4)/N(6)-methyltransferase family.</text>
</comment>
<comment type="caution">
    <text evidence="8">The sequence shown here is derived from an EMBL/GenBank/DDBJ whole genome shotgun (WGS) entry which is preliminary data.</text>
</comment>
<dbReference type="Gene3D" id="3.40.50.150">
    <property type="entry name" value="Vaccinia Virus protein VP39"/>
    <property type="match status" value="1"/>
</dbReference>
<gene>
    <name evidence="8" type="ORF">HBH26_15065</name>
</gene>
<dbReference type="InterPro" id="IPR002295">
    <property type="entry name" value="N4/N6-MTase_EcoPI_Mod-like"/>
</dbReference>
<reference evidence="8 9" key="1">
    <citation type="submission" date="2020-03" db="EMBL/GenBank/DDBJ databases">
        <authorList>
            <person name="Wang L."/>
            <person name="He N."/>
            <person name="Li Y."/>
            <person name="Fang Y."/>
            <person name="Zhang F."/>
        </authorList>
    </citation>
    <scope>NUCLEOTIDE SEQUENCE [LARGE SCALE GENOMIC DNA]</scope>
    <source>
        <strain evidence="8 9">36D10-4-7</strain>
    </source>
</reference>
<dbReference type="RefSeq" id="WP_168135467.1">
    <property type="nucleotide sequence ID" value="NZ_JAAVJH010000010.1"/>
</dbReference>
<accession>A0ABX1CRI9</accession>
<dbReference type="InterPro" id="IPR029063">
    <property type="entry name" value="SAM-dependent_MTases_sf"/>
</dbReference>
<protein>
    <recommendedName>
        <fullName evidence="2">site-specific DNA-methyltransferase (adenine-specific)</fullName>
        <ecNumber evidence="2">2.1.1.72</ecNumber>
    </recommendedName>
</protein>
<dbReference type="Pfam" id="PF01555">
    <property type="entry name" value="N6_N4_Mtase"/>
    <property type="match status" value="1"/>
</dbReference>
<evidence type="ECO:0000256" key="6">
    <source>
        <dbReference type="ARBA" id="ARBA00047942"/>
    </source>
</evidence>
<evidence type="ECO:0000313" key="9">
    <source>
        <dbReference type="Proteomes" id="UP000732399"/>
    </source>
</evidence>
<dbReference type="EMBL" id="JAAVJH010000010">
    <property type="protein sequence ID" value="NJR79906.1"/>
    <property type="molecule type" value="Genomic_DNA"/>
</dbReference>
<evidence type="ECO:0000256" key="3">
    <source>
        <dbReference type="ARBA" id="ARBA00022603"/>
    </source>
</evidence>
<keyword evidence="3" id="KW-0489">Methyltransferase</keyword>
<keyword evidence="5" id="KW-0949">S-adenosyl-L-methionine</keyword>
<organism evidence="8 9">
    <name type="scientific">Sphingomonas corticis</name>
    <dbReference type="NCBI Taxonomy" id="2722791"/>
    <lineage>
        <taxon>Bacteria</taxon>
        <taxon>Pseudomonadati</taxon>
        <taxon>Pseudomonadota</taxon>
        <taxon>Alphaproteobacteria</taxon>
        <taxon>Sphingomonadales</taxon>
        <taxon>Sphingomonadaceae</taxon>
        <taxon>Sphingomonas</taxon>
    </lineage>
</organism>
<dbReference type="SUPFAM" id="SSF53335">
    <property type="entry name" value="S-adenosyl-L-methionine-dependent methyltransferases"/>
    <property type="match status" value="1"/>
</dbReference>
<evidence type="ECO:0000259" key="7">
    <source>
        <dbReference type="Pfam" id="PF01555"/>
    </source>
</evidence>
<evidence type="ECO:0000256" key="2">
    <source>
        <dbReference type="ARBA" id="ARBA00011900"/>
    </source>
</evidence>